<protein>
    <submittedName>
        <fullName evidence="1">Uncharacterized protein</fullName>
    </submittedName>
</protein>
<gene>
    <name evidence="1" type="ORF">KUCAC02_007711</name>
</gene>
<name>A0ACB9X725_CHAAC</name>
<sequence>MYSHQLSDGWVGRKSPRRQFIIPLYQDRRRLKISIITCFLGGSNINVNFYLKCHLFILRLFNNCFSLSQ</sequence>
<keyword evidence="2" id="KW-1185">Reference proteome</keyword>
<dbReference type="EMBL" id="CM043792">
    <property type="protein sequence ID" value="KAI4822150.1"/>
    <property type="molecule type" value="Genomic_DNA"/>
</dbReference>
<accession>A0ACB9X725</accession>
<evidence type="ECO:0000313" key="2">
    <source>
        <dbReference type="Proteomes" id="UP001057452"/>
    </source>
</evidence>
<reference evidence="1" key="1">
    <citation type="submission" date="2022-05" db="EMBL/GenBank/DDBJ databases">
        <title>Chromosome-level genome of Chaenocephalus aceratus.</title>
        <authorList>
            <person name="Park H."/>
        </authorList>
    </citation>
    <scope>NUCLEOTIDE SEQUENCE</scope>
    <source>
        <strain evidence="1">KU_202001</strain>
    </source>
</reference>
<organism evidence="1 2">
    <name type="scientific">Chaenocephalus aceratus</name>
    <name type="common">Blackfin icefish</name>
    <name type="synonym">Chaenichthys aceratus</name>
    <dbReference type="NCBI Taxonomy" id="36190"/>
    <lineage>
        <taxon>Eukaryota</taxon>
        <taxon>Metazoa</taxon>
        <taxon>Chordata</taxon>
        <taxon>Craniata</taxon>
        <taxon>Vertebrata</taxon>
        <taxon>Euteleostomi</taxon>
        <taxon>Actinopterygii</taxon>
        <taxon>Neopterygii</taxon>
        <taxon>Teleostei</taxon>
        <taxon>Neoteleostei</taxon>
        <taxon>Acanthomorphata</taxon>
        <taxon>Eupercaria</taxon>
        <taxon>Perciformes</taxon>
        <taxon>Notothenioidei</taxon>
        <taxon>Channichthyidae</taxon>
        <taxon>Chaenocephalus</taxon>
    </lineage>
</organism>
<evidence type="ECO:0000313" key="1">
    <source>
        <dbReference type="EMBL" id="KAI4822150.1"/>
    </source>
</evidence>
<dbReference type="Proteomes" id="UP001057452">
    <property type="component" value="Chromosome 8"/>
</dbReference>
<comment type="caution">
    <text evidence="1">The sequence shown here is derived from an EMBL/GenBank/DDBJ whole genome shotgun (WGS) entry which is preliminary data.</text>
</comment>
<proteinExistence type="predicted"/>